<protein>
    <submittedName>
        <fullName evidence="1">Endo/exonuclease/phosphatase domain-containing protein</fullName>
    </submittedName>
</protein>
<dbReference type="WBParaSite" id="HPLM_0000885701-mRNA-1">
    <property type="protein sequence ID" value="HPLM_0000885701-mRNA-1"/>
    <property type="gene ID" value="HPLM_0000885701"/>
</dbReference>
<dbReference type="AlphaFoldDB" id="A0A0N4WE15"/>
<reference evidence="1" key="1">
    <citation type="submission" date="2016-04" db="UniProtKB">
        <authorList>
            <consortium name="WormBaseParasite"/>
        </authorList>
    </citation>
    <scope>IDENTIFICATION</scope>
</reference>
<accession>A0A0N4WE15</accession>
<sequence>MTKLDAFYDQFEEIIHNEKSFYKFVVGDFNARLGEAQEEEFRIGKFGIGDRNDNGNRLAGLLSADRLFYEISFFQKKKHSRWTWETSNGTIRAELDHILTNRKWCLLDVGVVPSFCSGYDHRILRAKIVFSHKLKRFLNIAQKARSMLYTTEMF</sequence>
<name>A0A0N4WE15_HAEPC</name>
<proteinExistence type="predicted"/>
<evidence type="ECO:0000313" key="1">
    <source>
        <dbReference type="WBParaSite" id="HPLM_0000885701-mRNA-1"/>
    </source>
</evidence>
<dbReference type="OMA" id="DNTECER"/>
<organism evidence="1">
    <name type="scientific">Haemonchus placei</name>
    <name type="common">Barber's pole worm</name>
    <dbReference type="NCBI Taxonomy" id="6290"/>
    <lineage>
        <taxon>Eukaryota</taxon>
        <taxon>Metazoa</taxon>
        <taxon>Ecdysozoa</taxon>
        <taxon>Nematoda</taxon>
        <taxon>Chromadorea</taxon>
        <taxon>Rhabditida</taxon>
        <taxon>Rhabditina</taxon>
        <taxon>Rhabditomorpha</taxon>
        <taxon>Strongyloidea</taxon>
        <taxon>Trichostrongylidae</taxon>
        <taxon>Haemonchus</taxon>
    </lineage>
</organism>
<dbReference type="Gene3D" id="3.60.10.10">
    <property type="entry name" value="Endonuclease/exonuclease/phosphatase"/>
    <property type="match status" value="1"/>
</dbReference>
<dbReference type="InterPro" id="IPR036691">
    <property type="entry name" value="Endo/exonu/phosph_ase_sf"/>
</dbReference>
<dbReference type="SUPFAM" id="SSF56219">
    <property type="entry name" value="DNase I-like"/>
    <property type="match status" value="1"/>
</dbReference>